<accession>A0A8C4M993</accession>
<evidence type="ECO:0000313" key="2">
    <source>
        <dbReference type="Ensembl" id="ENSEASP00005019661.2"/>
    </source>
</evidence>
<proteinExistence type="predicted"/>
<gene>
    <name evidence="2" type="primary">ANXA2R</name>
</gene>
<dbReference type="OrthoDB" id="9741869at2759"/>
<feature type="compositionally biased region" description="Basic and acidic residues" evidence="1">
    <location>
        <begin position="134"/>
        <end position="154"/>
    </location>
</feature>
<evidence type="ECO:0000256" key="1">
    <source>
        <dbReference type="SAM" id="MobiDB-lite"/>
    </source>
</evidence>
<dbReference type="Pfam" id="PF15721">
    <property type="entry name" value="ANXA2R"/>
    <property type="match status" value="1"/>
</dbReference>
<reference evidence="2 3" key="1">
    <citation type="journal article" date="2020" name="Nat. Commun.">
        <title>Donkey genomes provide new insights into domestication and selection for coat color.</title>
        <authorList>
            <person name="Wang"/>
            <person name="C."/>
            <person name="Li"/>
            <person name="H."/>
            <person name="Guo"/>
            <person name="Y."/>
            <person name="Huang"/>
            <person name="J."/>
            <person name="Sun"/>
            <person name="Y."/>
            <person name="Min"/>
            <person name="J."/>
            <person name="Wang"/>
            <person name="J."/>
            <person name="Fang"/>
            <person name="X."/>
            <person name="Zhao"/>
            <person name="Z."/>
            <person name="Wang"/>
            <person name="S."/>
            <person name="Zhang"/>
            <person name="Y."/>
            <person name="Liu"/>
            <person name="Q."/>
            <person name="Jiang"/>
            <person name="Q."/>
            <person name="Wang"/>
            <person name="X."/>
            <person name="Guo"/>
            <person name="Y."/>
            <person name="Yang"/>
            <person name="C."/>
            <person name="Wang"/>
            <person name="Y."/>
            <person name="Tian"/>
            <person name="F."/>
            <person name="Zhuang"/>
            <person name="G."/>
            <person name="Fan"/>
            <person name="Y."/>
            <person name="Gao"/>
            <person name="Q."/>
            <person name="Li"/>
            <person name="Y."/>
            <person name="Ju"/>
            <person name="Z."/>
            <person name="Li"/>
            <person name="J."/>
            <person name="Li"/>
            <person name="R."/>
            <person name="Hou"/>
            <person name="M."/>
            <person name="Yang"/>
            <person name="G."/>
            <person name="Liu"/>
            <person name="G."/>
            <person name="Liu"/>
            <person name="W."/>
            <person name="Guo"/>
            <person name="J."/>
            <person name="Pan"/>
            <person name="S."/>
            <person name="Fan"/>
            <person name="G."/>
            <person name="Zhang"/>
            <person name="W."/>
            <person name="Zhang"/>
            <person name="R."/>
            <person name="Yu"/>
            <person name="J."/>
            <person name="Zhang"/>
            <person name="X."/>
            <person name="Yin"/>
            <person name="Q."/>
            <person name="Ji"/>
            <person name="C."/>
            <person name="Jin"/>
            <person name="Y."/>
            <person name="Yue"/>
            <person name="G."/>
            <person name="Liu"/>
            <person name="M."/>
            <person name="Xu"/>
            <person name="J."/>
            <person name="Liu"/>
            <person name="S."/>
            <person name="Jordana"/>
            <person name="J."/>
            <person name="Noce"/>
            <person name="A."/>
            <person name="Amills"/>
            <person name="M."/>
            <person name="Wu"/>
            <person name="D.D."/>
            <person name="Li"/>
            <person name="S."/>
            <person name="Zhou"/>
            <person name="X. and Zhong"/>
            <person name="J."/>
        </authorList>
    </citation>
    <scope>NUCLEOTIDE SEQUENCE [LARGE SCALE GENOMIC DNA]</scope>
</reference>
<sequence>MERHFLGAGKEARDSAEAAPEPQPPSIPSSQDSGPWRLPFYHILDPILEESSCHGGDVQGELLSSPCWRLRLVYSQNLLLPRAPGTLEPSPAPPTPGFWLETRNKPEAMVGDLDPAEEPDGLAFHQRTCARPSDGADRQQDAKTSDRRDLSDRS</sequence>
<reference evidence="2" key="3">
    <citation type="submission" date="2025-09" db="UniProtKB">
        <authorList>
            <consortium name="Ensembl"/>
        </authorList>
    </citation>
    <scope>IDENTIFICATION</scope>
</reference>
<feature type="compositionally biased region" description="Basic and acidic residues" evidence="1">
    <location>
        <begin position="1"/>
        <end position="16"/>
    </location>
</feature>
<name>A0A8C4M993_EQUAS</name>
<dbReference type="PANTHER" id="PTHR38820">
    <property type="entry name" value="ANNEXIN-2 RECEPTOR"/>
    <property type="match status" value="1"/>
</dbReference>
<feature type="region of interest" description="Disordered" evidence="1">
    <location>
        <begin position="1"/>
        <end position="36"/>
    </location>
</feature>
<dbReference type="AlphaFoldDB" id="A0A8C4M993"/>
<keyword evidence="3" id="KW-1185">Reference proteome</keyword>
<dbReference type="GO" id="GO:0038023">
    <property type="term" value="F:signaling receptor activity"/>
    <property type="evidence" value="ECO:0007669"/>
    <property type="project" value="InterPro"/>
</dbReference>
<dbReference type="PANTHER" id="PTHR38820:SF1">
    <property type="entry name" value="ANNEXIN-2 RECEPTOR"/>
    <property type="match status" value="1"/>
</dbReference>
<evidence type="ECO:0000313" key="3">
    <source>
        <dbReference type="Proteomes" id="UP000694387"/>
    </source>
</evidence>
<protein>
    <submittedName>
        <fullName evidence="2">Annexin A2 receptor</fullName>
    </submittedName>
</protein>
<reference evidence="2" key="2">
    <citation type="submission" date="2025-08" db="UniProtKB">
        <authorList>
            <consortium name="Ensembl"/>
        </authorList>
    </citation>
    <scope>IDENTIFICATION</scope>
</reference>
<dbReference type="InterPro" id="IPR031449">
    <property type="entry name" value="ANXA2R"/>
</dbReference>
<organism evidence="2 3">
    <name type="scientific">Equus asinus</name>
    <name type="common">Donkey</name>
    <name type="synonym">Equus africanus asinus</name>
    <dbReference type="NCBI Taxonomy" id="9793"/>
    <lineage>
        <taxon>Eukaryota</taxon>
        <taxon>Metazoa</taxon>
        <taxon>Chordata</taxon>
        <taxon>Craniata</taxon>
        <taxon>Vertebrata</taxon>
        <taxon>Euteleostomi</taxon>
        <taxon>Mammalia</taxon>
        <taxon>Eutheria</taxon>
        <taxon>Laurasiatheria</taxon>
        <taxon>Perissodactyla</taxon>
        <taxon>Equidae</taxon>
        <taxon>Equus</taxon>
    </lineage>
</organism>
<dbReference type="Ensembl" id="ENSEAST00005021329.2">
    <property type="protein sequence ID" value="ENSEASP00005019661.2"/>
    <property type="gene ID" value="ENSEASG00005013517.2"/>
</dbReference>
<dbReference type="KEGG" id="eai:106825875"/>
<dbReference type="Proteomes" id="UP000694387">
    <property type="component" value="Chromosome 10"/>
</dbReference>
<feature type="region of interest" description="Disordered" evidence="1">
    <location>
        <begin position="110"/>
        <end position="154"/>
    </location>
</feature>
<dbReference type="GeneTree" id="ENSGT00390000009290"/>